<proteinExistence type="predicted"/>
<protein>
    <recommendedName>
        <fullName evidence="3">DUF541 domain-containing protein</fullName>
    </recommendedName>
</protein>
<evidence type="ECO:0008006" key="3">
    <source>
        <dbReference type="Google" id="ProtNLM"/>
    </source>
</evidence>
<keyword evidence="1" id="KW-0614">Plasmid</keyword>
<dbReference type="Gene3D" id="3.30.70.2970">
    <property type="entry name" value="Protein of unknown function (DUF541), domain 2"/>
    <property type="match status" value="1"/>
</dbReference>
<name>A0AAU9CUM2_9BACT</name>
<dbReference type="EMBL" id="AP025315">
    <property type="protein sequence ID" value="BDD11697.1"/>
    <property type="molecule type" value="Genomic_DNA"/>
</dbReference>
<evidence type="ECO:0000313" key="2">
    <source>
        <dbReference type="Proteomes" id="UP001348817"/>
    </source>
</evidence>
<organism evidence="1 2">
    <name type="scientific">Fulvitalea axinellae</name>
    <dbReference type="NCBI Taxonomy" id="1182444"/>
    <lineage>
        <taxon>Bacteria</taxon>
        <taxon>Pseudomonadati</taxon>
        <taxon>Bacteroidota</taxon>
        <taxon>Cytophagia</taxon>
        <taxon>Cytophagales</taxon>
        <taxon>Persicobacteraceae</taxon>
        <taxon>Fulvitalea</taxon>
    </lineage>
</organism>
<accession>A0AAU9CUM2</accession>
<gene>
    <name evidence="1" type="ORF">FUAX_41290</name>
</gene>
<evidence type="ECO:0000313" key="1">
    <source>
        <dbReference type="EMBL" id="BDD11697.1"/>
    </source>
</evidence>
<keyword evidence="2" id="KW-1185">Reference proteome</keyword>
<dbReference type="Gene3D" id="3.30.110.170">
    <property type="entry name" value="Protein of unknown function (DUF541), domain 1"/>
    <property type="match status" value="1"/>
</dbReference>
<dbReference type="InterPro" id="IPR007497">
    <property type="entry name" value="SIMPL/DUF541"/>
</dbReference>
<dbReference type="Pfam" id="PF04402">
    <property type="entry name" value="SIMPL"/>
    <property type="match status" value="1"/>
</dbReference>
<dbReference type="Proteomes" id="UP001348817">
    <property type="component" value="Plasmid pFA1"/>
</dbReference>
<dbReference type="RefSeq" id="WP_338394815.1">
    <property type="nucleotide sequence ID" value="NZ_AP025315.1"/>
</dbReference>
<dbReference type="AlphaFoldDB" id="A0AAU9CUM2"/>
<dbReference type="KEGG" id="fax:FUAX_41290"/>
<reference evidence="1 2" key="1">
    <citation type="submission" date="2021-12" db="EMBL/GenBank/DDBJ databases">
        <title>Genome sequencing of bacteria with rrn-lacking chromosome and rrn-plasmid.</title>
        <authorList>
            <person name="Anda M."/>
            <person name="Iwasaki W."/>
        </authorList>
    </citation>
    <scope>NUCLEOTIDE SEQUENCE [LARGE SCALE GENOMIC DNA]</scope>
    <source>
        <strain evidence="1 2">DSM 100852</strain>
        <plasmid evidence="1 2">pFA1</plasmid>
    </source>
</reference>
<geneLocation type="plasmid" evidence="1 2">
    <name>pFA1</name>
</geneLocation>
<sequence length="225" mass="25861">MKNEFIEVTGEGEYQERIEKYILELRIEVRASDEEKALKDVFSLKDKTVIELKRAGLATDNIIDGGHELWKPWYGRKKTGKCAYYKLILETGDENLLSKSIERATLLFQEQRFNMTYEMKQPKYENPIEAEKQAINDAFENAMKKASAIAVSSSIEIGNLLQVTELSKSKRNSGSYGDEDWFGDESRFGSALVAGAAEEDNPAMKKTERTVWIRYKFRFEINQVT</sequence>